<keyword evidence="2" id="KW-0858">Xylan degradation</keyword>
<dbReference type="GO" id="GO:0031176">
    <property type="term" value="F:endo-1,4-beta-xylanase activity"/>
    <property type="evidence" value="ECO:0007669"/>
    <property type="project" value="UniProtKB-EC"/>
</dbReference>
<keyword evidence="2" id="KW-0119">Carbohydrate metabolism</keyword>
<reference evidence="2" key="1">
    <citation type="submission" date="2019-08" db="EMBL/GenBank/DDBJ databases">
        <authorList>
            <person name="Kucharzyk K."/>
            <person name="Murdoch R.W."/>
            <person name="Higgins S."/>
            <person name="Loffler F."/>
        </authorList>
    </citation>
    <scope>NUCLEOTIDE SEQUENCE</scope>
</reference>
<keyword evidence="2" id="KW-0326">Glycosidase</keyword>
<protein>
    <submittedName>
        <fullName evidence="2">Endo-1,4-beta-xylanase A</fullName>
        <ecNumber evidence="2">3.2.1.8</ecNumber>
    </submittedName>
</protein>
<feature type="domain" description="SLH" evidence="1">
    <location>
        <begin position="156"/>
        <end position="210"/>
    </location>
</feature>
<dbReference type="InterPro" id="IPR001119">
    <property type="entry name" value="SLH_dom"/>
</dbReference>
<gene>
    <name evidence="2" type="primary">xynA1_3</name>
    <name evidence="2" type="ORF">SDC9_66888</name>
</gene>
<organism evidence="2">
    <name type="scientific">bioreactor metagenome</name>
    <dbReference type="NCBI Taxonomy" id="1076179"/>
    <lineage>
        <taxon>unclassified sequences</taxon>
        <taxon>metagenomes</taxon>
        <taxon>ecological metagenomes</taxon>
    </lineage>
</organism>
<feature type="domain" description="SLH" evidence="1">
    <location>
        <begin position="92"/>
        <end position="151"/>
    </location>
</feature>
<dbReference type="AlphaFoldDB" id="A0A644XXD9"/>
<evidence type="ECO:0000259" key="1">
    <source>
        <dbReference type="PROSITE" id="PS51272"/>
    </source>
</evidence>
<sequence>MQDARYNAATGMVVFTTNHFSTYAVAYNKVSFADVASGAWYADAVTFLAARGITSGTTATAFGPDATLTRGHFITLLLRACGVAAVTNPADNFSDAGSTYYTGYLAAAKTLGITTGVGSNRFAPEQAITRQEMFTLLYNALKALDKLPSGTSGKTLADFTDASDIASWAQGTMAALVKAGTVTGSGGKLNPAGTTTRAEMAQVLYNLLGK</sequence>
<dbReference type="EMBL" id="VSSQ01003385">
    <property type="protein sequence ID" value="MPM20458.1"/>
    <property type="molecule type" value="Genomic_DNA"/>
</dbReference>
<dbReference type="PROSITE" id="PS51272">
    <property type="entry name" value="SLH"/>
    <property type="match status" value="3"/>
</dbReference>
<dbReference type="EC" id="3.2.1.8" evidence="2"/>
<keyword evidence="2" id="KW-0624">Polysaccharide degradation</keyword>
<dbReference type="Pfam" id="PF00395">
    <property type="entry name" value="SLH"/>
    <property type="match status" value="3"/>
</dbReference>
<evidence type="ECO:0000313" key="2">
    <source>
        <dbReference type="EMBL" id="MPM20458.1"/>
    </source>
</evidence>
<keyword evidence="2" id="KW-0378">Hydrolase</keyword>
<comment type="caution">
    <text evidence="2">The sequence shown here is derived from an EMBL/GenBank/DDBJ whole genome shotgun (WGS) entry which is preliminary data.</text>
</comment>
<feature type="domain" description="SLH" evidence="1">
    <location>
        <begin position="28"/>
        <end position="91"/>
    </location>
</feature>
<accession>A0A644XXD9</accession>
<name>A0A644XXD9_9ZZZZ</name>
<proteinExistence type="predicted"/>
<dbReference type="GO" id="GO:0045493">
    <property type="term" value="P:xylan catabolic process"/>
    <property type="evidence" value="ECO:0007669"/>
    <property type="project" value="UniProtKB-KW"/>
</dbReference>